<proteinExistence type="predicted"/>
<dbReference type="Proteomes" id="UP001177670">
    <property type="component" value="Unassembled WGS sequence"/>
</dbReference>
<evidence type="ECO:0000256" key="1">
    <source>
        <dbReference type="SAM" id="MobiDB-lite"/>
    </source>
</evidence>
<feature type="compositionally biased region" description="Low complexity" evidence="1">
    <location>
        <begin position="75"/>
        <end position="89"/>
    </location>
</feature>
<sequence length="100" mass="10740">MQPSLGSNLIIIEQKREKERERKEKNTFTLGIVLTQVDISFQSPGTLHKDVGGAGTKVSGKTVGGVGTATLTTLSSINNTSNTSRNKNNPVSQEVSRQIN</sequence>
<feature type="compositionally biased region" description="Polar residues" evidence="1">
    <location>
        <begin position="90"/>
        <end position="100"/>
    </location>
</feature>
<evidence type="ECO:0000313" key="3">
    <source>
        <dbReference type="Proteomes" id="UP001177670"/>
    </source>
</evidence>
<accession>A0AA40KGZ0</accession>
<keyword evidence="3" id="KW-1185">Reference proteome</keyword>
<dbReference type="EMBL" id="JAHYIQ010000034">
    <property type="protein sequence ID" value="KAK1119862.1"/>
    <property type="molecule type" value="Genomic_DNA"/>
</dbReference>
<comment type="caution">
    <text evidence="2">The sequence shown here is derived from an EMBL/GenBank/DDBJ whole genome shotgun (WGS) entry which is preliminary data.</text>
</comment>
<reference evidence="2" key="1">
    <citation type="submission" date="2021-10" db="EMBL/GenBank/DDBJ databases">
        <title>Melipona bicolor Genome sequencing and assembly.</title>
        <authorList>
            <person name="Araujo N.S."/>
            <person name="Arias M.C."/>
        </authorList>
    </citation>
    <scope>NUCLEOTIDE SEQUENCE</scope>
    <source>
        <strain evidence="2">USP_2M_L1-L4_2017</strain>
        <tissue evidence="2">Whole body</tissue>
    </source>
</reference>
<protein>
    <submittedName>
        <fullName evidence="2">Uncharacterized protein</fullName>
    </submittedName>
</protein>
<organism evidence="2 3">
    <name type="scientific">Melipona bicolor</name>
    <dbReference type="NCBI Taxonomy" id="60889"/>
    <lineage>
        <taxon>Eukaryota</taxon>
        <taxon>Metazoa</taxon>
        <taxon>Ecdysozoa</taxon>
        <taxon>Arthropoda</taxon>
        <taxon>Hexapoda</taxon>
        <taxon>Insecta</taxon>
        <taxon>Pterygota</taxon>
        <taxon>Neoptera</taxon>
        <taxon>Endopterygota</taxon>
        <taxon>Hymenoptera</taxon>
        <taxon>Apocrita</taxon>
        <taxon>Aculeata</taxon>
        <taxon>Apoidea</taxon>
        <taxon>Anthophila</taxon>
        <taxon>Apidae</taxon>
        <taxon>Melipona</taxon>
    </lineage>
</organism>
<gene>
    <name evidence="2" type="ORF">K0M31_012939</name>
</gene>
<dbReference type="AlphaFoldDB" id="A0AA40KGZ0"/>
<feature type="region of interest" description="Disordered" evidence="1">
    <location>
        <begin position="75"/>
        <end position="100"/>
    </location>
</feature>
<name>A0AA40KGZ0_9HYME</name>
<evidence type="ECO:0000313" key="2">
    <source>
        <dbReference type="EMBL" id="KAK1119862.1"/>
    </source>
</evidence>